<dbReference type="Gene3D" id="3.40.50.300">
    <property type="entry name" value="P-loop containing nucleotide triphosphate hydrolases"/>
    <property type="match status" value="1"/>
</dbReference>
<dbReference type="GO" id="GO:0016887">
    <property type="term" value="F:ATP hydrolysis activity"/>
    <property type="evidence" value="ECO:0007669"/>
    <property type="project" value="InterPro"/>
</dbReference>
<dbReference type="PROSITE" id="PS00211">
    <property type="entry name" value="ABC_TRANSPORTER_1"/>
    <property type="match status" value="1"/>
</dbReference>
<evidence type="ECO:0000259" key="5">
    <source>
        <dbReference type="PROSITE" id="PS50893"/>
    </source>
</evidence>
<organism evidence="6 7">
    <name type="scientific">Paenalkalicoccus suaedae</name>
    <dbReference type="NCBI Taxonomy" id="2592382"/>
    <lineage>
        <taxon>Bacteria</taxon>
        <taxon>Bacillati</taxon>
        <taxon>Bacillota</taxon>
        <taxon>Bacilli</taxon>
        <taxon>Bacillales</taxon>
        <taxon>Bacillaceae</taxon>
        <taxon>Paenalkalicoccus</taxon>
    </lineage>
</organism>
<dbReference type="RefSeq" id="WP_176009327.1">
    <property type="nucleotide sequence ID" value="NZ_CP041372.2"/>
</dbReference>
<keyword evidence="2" id="KW-0813">Transport</keyword>
<sequence length="228" mass="25710">MIDISKVYVAFTLGKQEEVVLKNVHLHIGQGDSVAVVGRSGSGKSTLLNVMAGFIEPCKGSVHFLGNELKKEKQWTAFRQENAGFIFQHYELISSLTAYENIELPLKIRGMDRKERHEKVERLLNELDIAHIQTHKPTEMSGGQKQRVSIARAIIHEPDILFADEPTGSLDSETEQQILALLKELRHAKNMALVMITHSDRVASACDRIVRMNDGVLTQERRSHYEAT</sequence>
<dbReference type="InterPro" id="IPR003593">
    <property type="entry name" value="AAA+_ATPase"/>
</dbReference>
<dbReference type="GO" id="GO:0022857">
    <property type="term" value="F:transmembrane transporter activity"/>
    <property type="evidence" value="ECO:0007669"/>
    <property type="project" value="TreeGrafter"/>
</dbReference>
<dbReference type="PANTHER" id="PTHR24220:SF648">
    <property type="entry name" value="ABC TRANSPORTER ATP-BINDING PROTEIN YTRE"/>
    <property type="match status" value="1"/>
</dbReference>
<evidence type="ECO:0000256" key="3">
    <source>
        <dbReference type="ARBA" id="ARBA00022741"/>
    </source>
</evidence>
<dbReference type="FunFam" id="3.40.50.300:FF:000032">
    <property type="entry name" value="Export ABC transporter ATP-binding protein"/>
    <property type="match status" value="1"/>
</dbReference>
<dbReference type="Pfam" id="PF00005">
    <property type="entry name" value="ABC_tran"/>
    <property type="match status" value="1"/>
</dbReference>
<evidence type="ECO:0000256" key="2">
    <source>
        <dbReference type="ARBA" id="ARBA00022448"/>
    </source>
</evidence>
<proteinExistence type="inferred from homology"/>
<evidence type="ECO:0000313" key="6">
    <source>
        <dbReference type="EMBL" id="QKS71292.1"/>
    </source>
</evidence>
<gene>
    <name evidence="6" type="ORF">FLK61_31785</name>
</gene>
<dbReference type="InterPro" id="IPR027417">
    <property type="entry name" value="P-loop_NTPase"/>
</dbReference>
<dbReference type="SMART" id="SM00382">
    <property type="entry name" value="AAA"/>
    <property type="match status" value="1"/>
</dbReference>
<dbReference type="PANTHER" id="PTHR24220">
    <property type="entry name" value="IMPORT ATP-BINDING PROTEIN"/>
    <property type="match status" value="1"/>
</dbReference>
<keyword evidence="3" id="KW-0547">Nucleotide-binding</keyword>
<keyword evidence="4 6" id="KW-0067">ATP-binding</keyword>
<name>A0A859FF17_9BACI</name>
<dbReference type="KEGG" id="psua:FLK61_31785"/>
<evidence type="ECO:0000256" key="1">
    <source>
        <dbReference type="ARBA" id="ARBA00005417"/>
    </source>
</evidence>
<feature type="domain" description="ABC transporter" evidence="5">
    <location>
        <begin position="2"/>
        <end position="227"/>
    </location>
</feature>
<keyword evidence="7" id="KW-1185">Reference proteome</keyword>
<dbReference type="AlphaFoldDB" id="A0A859FF17"/>
<dbReference type="GO" id="GO:0005886">
    <property type="term" value="C:plasma membrane"/>
    <property type="evidence" value="ECO:0007669"/>
    <property type="project" value="TreeGrafter"/>
</dbReference>
<accession>A0A859FF17</accession>
<dbReference type="InterPro" id="IPR015854">
    <property type="entry name" value="ABC_transpr_LolD-like"/>
</dbReference>
<dbReference type="Proteomes" id="UP000318138">
    <property type="component" value="Chromosome"/>
</dbReference>
<dbReference type="InterPro" id="IPR017871">
    <property type="entry name" value="ABC_transporter-like_CS"/>
</dbReference>
<dbReference type="InterPro" id="IPR003439">
    <property type="entry name" value="ABC_transporter-like_ATP-bd"/>
</dbReference>
<dbReference type="GO" id="GO:0005524">
    <property type="term" value="F:ATP binding"/>
    <property type="evidence" value="ECO:0007669"/>
    <property type="project" value="UniProtKB-KW"/>
</dbReference>
<dbReference type="PROSITE" id="PS50893">
    <property type="entry name" value="ABC_TRANSPORTER_2"/>
    <property type="match status" value="1"/>
</dbReference>
<dbReference type="CDD" id="cd03255">
    <property type="entry name" value="ABC_MJ0796_LolCDE_FtsE"/>
    <property type="match status" value="1"/>
</dbReference>
<dbReference type="InterPro" id="IPR017911">
    <property type="entry name" value="MacB-like_ATP-bd"/>
</dbReference>
<evidence type="ECO:0000313" key="7">
    <source>
        <dbReference type="Proteomes" id="UP000318138"/>
    </source>
</evidence>
<comment type="similarity">
    <text evidence="1">Belongs to the ABC transporter superfamily.</text>
</comment>
<evidence type="ECO:0000256" key="4">
    <source>
        <dbReference type="ARBA" id="ARBA00022840"/>
    </source>
</evidence>
<protein>
    <submittedName>
        <fullName evidence="6">ABC transporter ATP-binding protein</fullName>
    </submittedName>
</protein>
<dbReference type="SUPFAM" id="SSF52540">
    <property type="entry name" value="P-loop containing nucleoside triphosphate hydrolases"/>
    <property type="match status" value="1"/>
</dbReference>
<dbReference type="EMBL" id="CP041372">
    <property type="protein sequence ID" value="QKS71292.1"/>
    <property type="molecule type" value="Genomic_DNA"/>
</dbReference>
<dbReference type="GO" id="GO:0098796">
    <property type="term" value="C:membrane protein complex"/>
    <property type="evidence" value="ECO:0007669"/>
    <property type="project" value="UniProtKB-ARBA"/>
</dbReference>
<reference evidence="7" key="1">
    <citation type="submission" date="2019-07" db="EMBL/GenBank/DDBJ databases">
        <title>Bacillus alkalisoli sp. nov. isolated from saline soil.</title>
        <authorList>
            <person name="Sun J.-Q."/>
            <person name="Xu L."/>
        </authorList>
    </citation>
    <scope>NUCLEOTIDE SEQUENCE [LARGE SCALE GENOMIC DNA]</scope>
    <source>
        <strain evidence="7">M4U3P1</strain>
    </source>
</reference>